<dbReference type="AlphaFoldDB" id="A0AAV1JW99"/>
<organism evidence="2 3">
    <name type="scientific">Leptosia nina</name>
    <dbReference type="NCBI Taxonomy" id="320188"/>
    <lineage>
        <taxon>Eukaryota</taxon>
        <taxon>Metazoa</taxon>
        <taxon>Ecdysozoa</taxon>
        <taxon>Arthropoda</taxon>
        <taxon>Hexapoda</taxon>
        <taxon>Insecta</taxon>
        <taxon>Pterygota</taxon>
        <taxon>Neoptera</taxon>
        <taxon>Endopterygota</taxon>
        <taxon>Lepidoptera</taxon>
        <taxon>Glossata</taxon>
        <taxon>Ditrysia</taxon>
        <taxon>Papilionoidea</taxon>
        <taxon>Pieridae</taxon>
        <taxon>Pierinae</taxon>
        <taxon>Leptosia</taxon>
    </lineage>
</organism>
<accession>A0AAV1JW99</accession>
<dbReference type="Proteomes" id="UP001497472">
    <property type="component" value="Unassembled WGS sequence"/>
</dbReference>
<keyword evidence="3" id="KW-1185">Reference proteome</keyword>
<gene>
    <name evidence="2" type="ORF">LNINA_LOCUS11481</name>
</gene>
<dbReference type="EMBL" id="CAVLEF010000144">
    <property type="protein sequence ID" value="CAK1552437.1"/>
    <property type="molecule type" value="Genomic_DNA"/>
</dbReference>
<comment type="caution">
    <text evidence="2">The sequence shown here is derived from an EMBL/GenBank/DDBJ whole genome shotgun (WGS) entry which is preliminary data.</text>
</comment>
<evidence type="ECO:0000313" key="2">
    <source>
        <dbReference type="EMBL" id="CAK1552437.1"/>
    </source>
</evidence>
<proteinExistence type="predicted"/>
<protein>
    <submittedName>
        <fullName evidence="2">Uncharacterized protein</fullName>
    </submittedName>
</protein>
<evidence type="ECO:0000256" key="1">
    <source>
        <dbReference type="SAM" id="MobiDB-lite"/>
    </source>
</evidence>
<name>A0AAV1JW99_9NEOP</name>
<feature type="compositionally biased region" description="Pro residues" evidence="1">
    <location>
        <begin position="89"/>
        <end position="103"/>
    </location>
</feature>
<evidence type="ECO:0000313" key="3">
    <source>
        <dbReference type="Proteomes" id="UP001497472"/>
    </source>
</evidence>
<reference evidence="2 3" key="1">
    <citation type="submission" date="2023-11" db="EMBL/GenBank/DDBJ databases">
        <authorList>
            <person name="Okamura Y."/>
        </authorList>
    </citation>
    <scope>NUCLEOTIDE SEQUENCE [LARGE SCALE GENOMIC DNA]</scope>
</reference>
<sequence>MYVVAAMAPYLRSTVDGVLPVRRLASLHLAHTIAKQARNSRGAAARATSHHRARQRATCACVLDGSTERTGARRSRRARAGAERGGPAHRPPAPRHPLSPPPANDAVIAPRPGPAPRYALAPRTHRHLIIYKHYHYLCANCDAISAAPAALLSCCLAAASVES</sequence>
<feature type="region of interest" description="Disordered" evidence="1">
    <location>
        <begin position="67"/>
        <end position="105"/>
    </location>
</feature>